<keyword evidence="2" id="KW-1185">Reference proteome</keyword>
<gene>
    <name evidence="1" type="ORF">IEQ34_003203</name>
</gene>
<dbReference type="AlphaFoldDB" id="A0AAV7HLG0"/>
<accession>A0AAV7HLG0</accession>
<organism evidence="1 2">
    <name type="scientific">Dendrobium chrysotoxum</name>
    <name type="common">Orchid</name>
    <dbReference type="NCBI Taxonomy" id="161865"/>
    <lineage>
        <taxon>Eukaryota</taxon>
        <taxon>Viridiplantae</taxon>
        <taxon>Streptophyta</taxon>
        <taxon>Embryophyta</taxon>
        <taxon>Tracheophyta</taxon>
        <taxon>Spermatophyta</taxon>
        <taxon>Magnoliopsida</taxon>
        <taxon>Liliopsida</taxon>
        <taxon>Asparagales</taxon>
        <taxon>Orchidaceae</taxon>
        <taxon>Epidendroideae</taxon>
        <taxon>Malaxideae</taxon>
        <taxon>Dendrobiinae</taxon>
        <taxon>Dendrobium</taxon>
    </lineage>
</organism>
<proteinExistence type="predicted"/>
<evidence type="ECO:0000313" key="2">
    <source>
        <dbReference type="Proteomes" id="UP000775213"/>
    </source>
</evidence>
<protein>
    <submittedName>
        <fullName evidence="1">Uncharacterized protein</fullName>
    </submittedName>
</protein>
<comment type="caution">
    <text evidence="1">The sequence shown here is derived from an EMBL/GenBank/DDBJ whole genome shotgun (WGS) entry which is preliminary data.</text>
</comment>
<evidence type="ECO:0000313" key="1">
    <source>
        <dbReference type="EMBL" id="KAH0468170.1"/>
    </source>
</evidence>
<dbReference type="Proteomes" id="UP000775213">
    <property type="component" value="Unassembled WGS sequence"/>
</dbReference>
<dbReference type="EMBL" id="JAGFBR010000004">
    <property type="protein sequence ID" value="KAH0468170.1"/>
    <property type="molecule type" value="Genomic_DNA"/>
</dbReference>
<reference evidence="1 2" key="1">
    <citation type="journal article" date="2021" name="Hortic Res">
        <title>Chromosome-scale assembly of the Dendrobium chrysotoxum genome enhances the understanding of orchid evolution.</title>
        <authorList>
            <person name="Zhang Y."/>
            <person name="Zhang G.Q."/>
            <person name="Zhang D."/>
            <person name="Liu X.D."/>
            <person name="Xu X.Y."/>
            <person name="Sun W.H."/>
            <person name="Yu X."/>
            <person name="Zhu X."/>
            <person name="Wang Z.W."/>
            <person name="Zhao X."/>
            <person name="Zhong W.Y."/>
            <person name="Chen H."/>
            <person name="Yin W.L."/>
            <person name="Huang T."/>
            <person name="Niu S.C."/>
            <person name="Liu Z.J."/>
        </authorList>
    </citation>
    <scope>NUCLEOTIDE SEQUENCE [LARGE SCALE GENOMIC DNA]</scope>
    <source>
        <strain evidence="1">Lindl</strain>
    </source>
</reference>
<sequence>MLEQDVPNEQYSIAPVTSDSIIHLAIIITQSKLVGSKEEEGDKYLQRFHKLKPLLFKGAIGPQITEDWLLRIKKFFDSI</sequence>
<name>A0AAV7HLG0_DENCH</name>